<keyword evidence="1" id="KW-0812">Transmembrane</keyword>
<organism evidence="2 4">
    <name type="scientific">Calocera viscosa (strain TUFC12733)</name>
    <dbReference type="NCBI Taxonomy" id="1330018"/>
    <lineage>
        <taxon>Eukaryota</taxon>
        <taxon>Fungi</taxon>
        <taxon>Dikarya</taxon>
        <taxon>Basidiomycota</taxon>
        <taxon>Agaricomycotina</taxon>
        <taxon>Dacrymycetes</taxon>
        <taxon>Dacrymycetales</taxon>
        <taxon>Dacrymycetaceae</taxon>
        <taxon>Calocera</taxon>
    </lineage>
</organism>
<sequence>MPCLDRVLYAVSWAVVLPYTVLNAIPTIIVETFDSLVIGCLQPTQPDEESAPNVSL</sequence>
<accession>A0A167FT00</accession>
<dbReference type="EMBL" id="KV417364">
    <property type="protein sequence ID" value="KZO89812.1"/>
    <property type="molecule type" value="Genomic_DNA"/>
</dbReference>
<name>A0A167FT00_CALVF</name>
<proteinExistence type="predicted"/>
<keyword evidence="1" id="KW-0472">Membrane</keyword>
<dbReference type="AlphaFoldDB" id="A0A167FT00"/>
<gene>
    <name evidence="3" type="ORF">CALVIDRAFT_560902</name>
    <name evidence="2" type="ORF">CALVIDRAFT_569615</name>
</gene>
<evidence type="ECO:0000313" key="3">
    <source>
        <dbReference type="EMBL" id="KZO99554.1"/>
    </source>
</evidence>
<keyword evidence="1" id="KW-1133">Transmembrane helix</keyword>
<keyword evidence="4" id="KW-1185">Reference proteome</keyword>
<evidence type="ECO:0000313" key="2">
    <source>
        <dbReference type="EMBL" id="KZO89812.1"/>
    </source>
</evidence>
<dbReference type="EMBL" id="KV417271">
    <property type="protein sequence ID" value="KZO99554.1"/>
    <property type="molecule type" value="Genomic_DNA"/>
</dbReference>
<feature type="transmembrane region" description="Helical" evidence="1">
    <location>
        <begin position="7"/>
        <end position="29"/>
    </location>
</feature>
<reference evidence="2 4" key="1">
    <citation type="journal article" date="2016" name="Mol. Biol. Evol.">
        <title>Comparative Genomics of Early-Diverging Mushroom-Forming Fungi Provides Insights into the Origins of Lignocellulose Decay Capabilities.</title>
        <authorList>
            <person name="Nagy L.G."/>
            <person name="Riley R."/>
            <person name="Tritt A."/>
            <person name="Adam C."/>
            <person name="Daum C."/>
            <person name="Floudas D."/>
            <person name="Sun H."/>
            <person name="Yadav J.S."/>
            <person name="Pangilinan J."/>
            <person name="Larsson K.H."/>
            <person name="Matsuura K."/>
            <person name="Barry K."/>
            <person name="Labutti K."/>
            <person name="Kuo R."/>
            <person name="Ohm R.A."/>
            <person name="Bhattacharya S.S."/>
            <person name="Shirouzu T."/>
            <person name="Yoshinaga Y."/>
            <person name="Martin F.M."/>
            <person name="Grigoriev I.V."/>
            <person name="Hibbett D.S."/>
        </authorList>
    </citation>
    <scope>NUCLEOTIDE SEQUENCE [LARGE SCALE GENOMIC DNA]</scope>
    <source>
        <strain evidence="2 4">TUFC12733</strain>
    </source>
</reference>
<protein>
    <submittedName>
        <fullName evidence="2">Uncharacterized protein</fullName>
    </submittedName>
</protein>
<evidence type="ECO:0000256" key="1">
    <source>
        <dbReference type="SAM" id="Phobius"/>
    </source>
</evidence>
<evidence type="ECO:0000313" key="4">
    <source>
        <dbReference type="Proteomes" id="UP000076738"/>
    </source>
</evidence>
<dbReference type="Proteomes" id="UP000076738">
    <property type="component" value="Unassembled WGS sequence"/>
</dbReference>